<evidence type="ECO:0000256" key="1">
    <source>
        <dbReference type="SAM" id="MobiDB-lite"/>
    </source>
</evidence>
<protein>
    <submittedName>
        <fullName evidence="2">Uncharacterized protein</fullName>
    </submittedName>
</protein>
<name>A0A388LUQ9_CHABU</name>
<feature type="region of interest" description="Disordered" evidence="1">
    <location>
        <begin position="137"/>
        <end position="170"/>
    </location>
</feature>
<dbReference type="SUPFAM" id="SSF52540">
    <property type="entry name" value="P-loop containing nucleoside triphosphate hydrolases"/>
    <property type="match status" value="1"/>
</dbReference>
<dbReference type="Proteomes" id="UP000265515">
    <property type="component" value="Unassembled WGS sequence"/>
</dbReference>
<proteinExistence type="predicted"/>
<dbReference type="InterPro" id="IPR027417">
    <property type="entry name" value="P-loop_NTPase"/>
</dbReference>
<dbReference type="Gene3D" id="3.80.10.10">
    <property type="entry name" value="Ribonuclease Inhibitor"/>
    <property type="match status" value="1"/>
</dbReference>
<feature type="region of interest" description="Disordered" evidence="1">
    <location>
        <begin position="1322"/>
        <end position="1343"/>
    </location>
</feature>
<evidence type="ECO:0000313" key="3">
    <source>
        <dbReference type="Proteomes" id="UP000265515"/>
    </source>
</evidence>
<accession>A0A388LUQ9</accession>
<dbReference type="OrthoDB" id="537968at2759"/>
<dbReference type="EMBL" id="BFEA01000546">
    <property type="protein sequence ID" value="GBG86060.1"/>
    <property type="molecule type" value="Genomic_DNA"/>
</dbReference>
<dbReference type="Gramene" id="GBG86060">
    <property type="protein sequence ID" value="GBG86060"/>
    <property type="gene ID" value="CBR_g40961"/>
</dbReference>
<dbReference type="PANTHER" id="PTHR47679:SF1">
    <property type="entry name" value="PROTEIN TORNADO 1"/>
    <property type="match status" value="1"/>
</dbReference>
<gene>
    <name evidence="2" type="ORF">CBR_g40961</name>
</gene>
<organism evidence="2 3">
    <name type="scientific">Chara braunii</name>
    <name type="common">Braun's stonewort</name>
    <dbReference type="NCBI Taxonomy" id="69332"/>
    <lineage>
        <taxon>Eukaryota</taxon>
        <taxon>Viridiplantae</taxon>
        <taxon>Streptophyta</taxon>
        <taxon>Charophyceae</taxon>
        <taxon>Charales</taxon>
        <taxon>Characeae</taxon>
        <taxon>Chara</taxon>
    </lineage>
</organism>
<reference evidence="2 3" key="1">
    <citation type="journal article" date="2018" name="Cell">
        <title>The Chara Genome: Secondary Complexity and Implications for Plant Terrestrialization.</title>
        <authorList>
            <person name="Nishiyama T."/>
            <person name="Sakayama H."/>
            <person name="Vries J.D."/>
            <person name="Buschmann H."/>
            <person name="Saint-Marcoux D."/>
            <person name="Ullrich K.K."/>
            <person name="Haas F.B."/>
            <person name="Vanderstraeten L."/>
            <person name="Becker D."/>
            <person name="Lang D."/>
            <person name="Vosolsobe S."/>
            <person name="Rombauts S."/>
            <person name="Wilhelmsson P.K.I."/>
            <person name="Janitza P."/>
            <person name="Kern R."/>
            <person name="Heyl A."/>
            <person name="Rumpler F."/>
            <person name="Villalobos L.I.A.C."/>
            <person name="Clay J.M."/>
            <person name="Skokan R."/>
            <person name="Toyoda A."/>
            <person name="Suzuki Y."/>
            <person name="Kagoshima H."/>
            <person name="Schijlen E."/>
            <person name="Tajeshwar N."/>
            <person name="Catarino B."/>
            <person name="Hetherington A.J."/>
            <person name="Saltykova A."/>
            <person name="Bonnot C."/>
            <person name="Breuninger H."/>
            <person name="Symeonidi A."/>
            <person name="Radhakrishnan G.V."/>
            <person name="Van Nieuwerburgh F."/>
            <person name="Deforce D."/>
            <person name="Chang C."/>
            <person name="Karol K.G."/>
            <person name="Hedrich R."/>
            <person name="Ulvskov P."/>
            <person name="Glockner G."/>
            <person name="Delwiche C.F."/>
            <person name="Petrasek J."/>
            <person name="Van de Peer Y."/>
            <person name="Friml J."/>
            <person name="Beilby M."/>
            <person name="Dolan L."/>
            <person name="Kohara Y."/>
            <person name="Sugano S."/>
            <person name="Fujiyama A."/>
            <person name="Delaux P.-M."/>
            <person name="Quint M."/>
            <person name="TheiBen G."/>
            <person name="Hagemann M."/>
            <person name="Harholt J."/>
            <person name="Dunand C."/>
            <person name="Zachgo S."/>
            <person name="Langdale J."/>
            <person name="Maumus F."/>
            <person name="Straeten D.V.D."/>
            <person name="Gould S.B."/>
            <person name="Rensing S.A."/>
        </authorList>
    </citation>
    <scope>NUCLEOTIDE SEQUENCE [LARGE SCALE GENOMIC DNA]</scope>
    <source>
        <strain evidence="2 3">S276</strain>
    </source>
</reference>
<evidence type="ECO:0000313" key="2">
    <source>
        <dbReference type="EMBL" id="GBG86060.1"/>
    </source>
</evidence>
<dbReference type="Gene3D" id="3.40.50.300">
    <property type="entry name" value="P-loop containing nucleotide triphosphate hydrolases"/>
    <property type="match status" value="1"/>
</dbReference>
<keyword evidence="3" id="KW-1185">Reference proteome</keyword>
<sequence length="1589" mass="180651">MALQRRLRFRGKDDLTLAWRAAMRGDMRGDGTHAGDGGLGYNGVVVSAGRKILRWHGGDRGGGMCEVMAHILVANTQEQEEEAARILAEHKARKEKKEVVKQTKKLALLQEQAAKRKQLEEEMEKLKKEEEEKMKAVYEEEEEEKKAEEEEPLIRRTTRERGESSGTRKEDPWIEKVSEWVANLSLGETEEAMLYVPREEQEAVIKEIEVEADPLKRQTIEEDKQSEWKLRLTREKKKRIEELARWRKSTEMKARLENTERLCTGGAKLAAPKEEEFRPRREPVKKKFPYPYSGKREENFDNWEANVNSYLRLQKISPEEHVLIAFHALRDEAASFARSLYRAAKCDDDMVAVIHNMGEVFELHLGNIMPDWLPGVVGWSEEDIEALLKDFMCLLERTLLSSGEDSMPRLKKISINGALGFGQDLSFFRVLLSFLQQSSCHVQELTVKGAVGLDDTRRLELLGNGLPHYRSLSKLQVGEFKTELPDDIATTLAEGVVANASLWKCSIDCRLPKNAIMVLAKGLASANERFCHIATACPGTSRLLAADENGASGSSLEIENALVPGSGRQAQSRPRLGVLFIIPIAIDKEQAEALAEMLNTNNSLRVLRLWATFDTEEFITLQKGLRANTCLECLIVTYCLPFWNANERAEILSTLNYNKTLRKFDFTVLSDPIIIDKLNQNKREWELLQAVGASQYTASKHIRCFLAGDPYAGKSTLRDSFSSGIFWSGIKTMMRTMPIVPTEAMPRTKGIEVVQMEKEGVHIQLWDLGGQTEYHSIHDLLMPTLGGDRAAPNIFLLMCNPVMPSEMRKPAGFSTNTLATKGKQHAIGWKDQLESRLRYWLRFIAANCSPARQPCVILVFNPHHPHKLDRTALSIRVRELLHWMSTEFRGLLEISTEEFMIDAREWTGATRVKDFLFIKASELLQKTNVLEVMERAHSQIINFRESVGKDVPLISWSQFHTVCPFGNLEANATQQGPATADQGSTLIENGSDGSDLWELTAHYLHDIGQVIWFDPMPFVVLSPHWFCCKIVGEIIPTEFYSSGVHDGVAKEDLMKRVLGRALPPTLEASLQNLIDLMVRMKIAYKISDTSLMIPACLPERQEGEGLHWESMPSGSEQLQGNYFGFRIACKDKDRLMLTAGFFHRLQVHLHQKFHSMGRYRCEKDLAWILFNGHEIFIEFGGIHDDWIDVMVFVEFGAMQRKRHPVDWVDENVLHSITELCHEPTGLPGVHLVIKILRPGCLKAHKILPRRYRDDRQTVTEEELLERIECEGSDYMHSWEAVCGAQGEEIIRASSDLAIELIRPRVLKYRPLSRKMEVGGTGTVSQGFRGSLQPSGEPSHATNCTVPKGENLVEIIEQGLESVIETVKENTRRVLERQDKLSNFVIEQHTHRLPHLLYVTEKKSSGLRKKMLFFIGLRTVELHLMCEYRGGIHFVDGQRGKKTRFEIDERRHFWTFFKWTLITLSVLVKAGFAVTSGVFQLVPDMADAANWTTFVIGELGTAAMDDLVDPEDLQRRMNAPEKDAFVGGSADDGIQRQQAVAWLDGILKGGDRREIRELFDLMQVRYRDTDSVAWICKSCWIKNRIALELL</sequence>
<comment type="caution">
    <text evidence="2">The sequence shown here is derived from an EMBL/GenBank/DDBJ whole genome shotgun (WGS) entry which is preliminary data.</text>
</comment>
<dbReference type="InterPro" id="IPR032675">
    <property type="entry name" value="LRR_dom_sf"/>
</dbReference>
<dbReference type="SUPFAM" id="SSF52047">
    <property type="entry name" value="RNI-like"/>
    <property type="match status" value="1"/>
</dbReference>
<dbReference type="STRING" id="69332.A0A388LUQ9"/>
<dbReference type="PANTHER" id="PTHR47679">
    <property type="entry name" value="PROTEIN TORNADO 1"/>
    <property type="match status" value="1"/>
</dbReference>